<dbReference type="SUPFAM" id="SSF52047">
    <property type="entry name" value="RNI-like"/>
    <property type="match status" value="1"/>
</dbReference>
<evidence type="ECO:0000256" key="1">
    <source>
        <dbReference type="SAM" id="MobiDB-lite"/>
    </source>
</evidence>
<evidence type="ECO:0000313" key="3">
    <source>
        <dbReference type="Proteomes" id="UP000053477"/>
    </source>
</evidence>
<dbReference type="EMBL" id="KQ085962">
    <property type="protein sequence ID" value="KLO13299.1"/>
    <property type="molecule type" value="Genomic_DNA"/>
</dbReference>
<name>A0A0H2RN36_9AGAM</name>
<evidence type="ECO:0008006" key="4">
    <source>
        <dbReference type="Google" id="ProtNLM"/>
    </source>
</evidence>
<dbReference type="AlphaFoldDB" id="A0A0H2RN36"/>
<sequence>MSHYQMQRSRAQQGHQRRPVNYAPRSCNGAIAVPDVLQRIFLFMVDPPTEEEKQFITERPLTKVTTPWSLLRVCKLWNSIAMASPALWSTIAMVHKRARYTEIARAIPLVEAHLRLSRNMPLTLFFCIRIGSFIPVQGVHQDRRDPARPLYALLKMLMAHQPRWQDVVLSIQASGNAPIGEVYRPLPINITLRFGDMTMLKRLSFRYHSRSEYRGAQDLRLGPCSQLEDLELVGKPSKLSYGQGVSNLFPRLKTMVCRPDDLDAYLDYWNLLTCSTGIENLRFVYYRSDGSDVEAPLPRIVFPRLKSLALQMSLRDAFEVFHLQEKYRSFPALTKLEIEHVFIRDDYLQQLSTPLSFFSLTHLKVDFRPSERQVDMYLYLQFFQSMGGVRHLVLVDYGRDGRSALVPGMTSVFNHIKYHPNPLLQQLSYLDLRLCYTQFKGEGLSEVKGLVSLLCSAYRDRFYLAISSERYGCEAEKLCDVLRKYASRTFRIKIYDREL</sequence>
<protein>
    <recommendedName>
        <fullName evidence="4">F-box domain-containing protein</fullName>
    </recommendedName>
</protein>
<accession>A0A0H2RN36</accession>
<dbReference type="STRING" id="27342.A0A0H2RN36"/>
<keyword evidence="3" id="KW-1185">Reference proteome</keyword>
<reference evidence="2 3" key="1">
    <citation type="submission" date="2015-04" db="EMBL/GenBank/DDBJ databases">
        <title>Complete genome sequence of Schizopora paradoxa KUC8140, a cosmopolitan wood degrader in East Asia.</title>
        <authorList>
            <consortium name="DOE Joint Genome Institute"/>
            <person name="Min B."/>
            <person name="Park H."/>
            <person name="Jang Y."/>
            <person name="Kim J.-J."/>
            <person name="Kim K.H."/>
            <person name="Pangilinan J."/>
            <person name="Lipzen A."/>
            <person name="Riley R."/>
            <person name="Grigoriev I.V."/>
            <person name="Spatafora J.W."/>
            <person name="Choi I.-G."/>
        </authorList>
    </citation>
    <scope>NUCLEOTIDE SEQUENCE [LARGE SCALE GENOMIC DNA]</scope>
    <source>
        <strain evidence="2 3">KUC8140</strain>
    </source>
</reference>
<proteinExistence type="predicted"/>
<dbReference type="OrthoDB" id="3365698at2759"/>
<dbReference type="InParanoid" id="A0A0H2RN36"/>
<evidence type="ECO:0000313" key="2">
    <source>
        <dbReference type="EMBL" id="KLO13299.1"/>
    </source>
</evidence>
<feature type="compositionally biased region" description="Polar residues" evidence="1">
    <location>
        <begin position="1"/>
        <end position="14"/>
    </location>
</feature>
<organism evidence="2 3">
    <name type="scientific">Schizopora paradoxa</name>
    <dbReference type="NCBI Taxonomy" id="27342"/>
    <lineage>
        <taxon>Eukaryota</taxon>
        <taxon>Fungi</taxon>
        <taxon>Dikarya</taxon>
        <taxon>Basidiomycota</taxon>
        <taxon>Agaricomycotina</taxon>
        <taxon>Agaricomycetes</taxon>
        <taxon>Hymenochaetales</taxon>
        <taxon>Schizoporaceae</taxon>
        <taxon>Schizopora</taxon>
    </lineage>
</organism>
<gene>
    <name evidence="2" type="ORF">SCHPADRAFT_997514</name>
</gene>
<feature type="region of interest" description="Disordered" evidence="1">
    <location>
        <begin position="1"/>
        <end position="21"/>
    </location>
</feature>
<dbReference type="Proteomes" id="UP000053477">
    <property type="component" value="Unassembled WGS sequence"/>
</dbReference>